<evidence type="ECO:0000313" key="1">
    <source>
        <dbReference type="EMBL" id="CAF3344968.1"/>
    </source>
</evidence>
<sequence>MHLFSSAILIVSITVIGLVYGHLTRSSLAENVFLPKESSSDPYENRYVQTIFRMNKKELMQIPKLDDEVFLFNLERNIDDMTSLVVIKDVSMIFDDKLDEQLLSQRDIEEKWEDLVVAGPITVNYISNLMLVASRRDFALVRPTPDYVYTHMKYPNSFRATLVQVANEMYAAFLGAHTNMDRIQTNMQQIPNHLKTALKLLTSASPRLIKALLPLTLSSIERIASQSVESANSTFQSYTKLSGLLGEITAVTKYTQNSTELVLGTINDTWNNSTKEQELLNSQLEWIRQEFETAREALQKAQKEYHDAYHAIPGRRKRFLGSVGNFFGGIFSSVVNVIGGALNTVGCIFASCSGKPNNLAFENAKAKAELAYKHLQEAQAIYDTWYAKMLEKQNTLTATIIQLSQLDMDKVDHQTIIDILVKAAKEIGHIQEQWNHMIRFFSKISIQAEQTQETILFEFVAVIEATEMISGYLDDADREFYVTLLLQTADDIDRGAHLLYIMSKTYYDVSAKYMMNQIAGISGLLVTQTNEERENRMKQIAQETLSTSAKVSRMALERRQQYEQRNKERQDVYQQFIQEASLNEFQSSIGK</sequence>
<dbReference type="AlphaFoldDB" id="A0A817VS47"/>
<name>A0A817VS47_9BILA</name>
<dbReference type="PANTHER" id="PTHR33488:SF2">
    <property type="entry name" value="EARLY ENDOSOME ANTIGEN 1-LIKE"/>
    <property type="match status" value="1"/>
</dbReference>
<organism evidence="1 2">
    <name type="scientific">Rotaria socialis</name>
    <dbReference type="NCBI Taxonomy" id="392032"/>
    <lineage>
        <taxon>Eukaryota</taxon>
        <taxon>Metazoa</taxon>
        <taxon>Spiralia</taxon>
        <taxon>Gnathifera</taxon>
        <taxon>Rotifera</taxon>
        <taxon>Eurotatoria</taxon>
        <taxon>Bdelloidea</taxon>
        <taxon>Philodinida</taxon>
        <taxon>Philodinidae</taxon>
        <taxon>Rotaria</taxon>
    </lineage>
</organism>
<dbReference type="PANTHER" id="PTHR33488">
    <property type="entry name" value="ZGC:162509"/>
    <property type="match status" value="1"/>
</dbReference>
<dbReference type="Proteomes" id="UP000663869">
    <property type="component" value="Unassembled WGS sequence"/>
</dbReference>
<proteinExistence type="predicted"/>
<dbReference type="EMBL" id="CAJNYU010000269">
    <property type="protein sequence ID" value="CAF3344968.1"/>
    <property type="molecule type" value="Genomic_DNA"/>
</dbReference>
<protein>
    <submittedName>
        <fullName evidence="1">Uncharacterized protein</fullName>
    </submittedName>
</protein>
<evidence type="ECO:0000313" key="2">
    <source>
        <dbReference type="Proteomes" id="UP000663869"/>
    </source>
</evidence>
<accession>A0A817VS47</accession>
<gene>
    <name evidence="1" type="ORF">FME351_LOCUS3948</name>
</gene>
<reference evidence="1" key="1">
    <citation type="submission" date="2021-02" db="EMBL/GenBank/DDBJ databases">
        <authorList>
            <person name="Nowell W R."/>
        </authorList>
    </citation>
    <scope>NUCLEOTIDE SEQUENCE</scope>
</reference>
<comment type="caution">
    <text evidence="1">The sequence shown here is derived from an EMBL/GenBank/DDBJ whole genome shotgun (WGS) entry which is preliminary data.</text>
</comment>